<evidence type="ECO:0000256" key="1">
    <source>
        <dbReference type="SAM" id="MobiDB-lite"/>
    </source>
</evidence>
<dbReference type="SMART" id="SM00540">
    <property type="entry name" value="LEM"/>
    <property type="match status" value="1"/>
</dbReference>
<dbReference type="PROSITE" id="PS50954">
    <property type="entry name" value="LEM"/>
    <property type="match status" value="1"/>
</dbReference>
<dbReference type="EnsemblMetazoa" id="ACUA026194-RA">
    <property type="protein sequence ID" value="ACUA026194-PA"/>
    <property type="gene ID" value="ACUA026194"/>
</dbReference>
<evidence type="ECO:0000256" key="2">
    <source>
        <dbReference type="SAM" id="Phobius"/>
    </source>
</evidence>
<dbReference type="EMBL" id="AXCM01000512">
    <property type="status" value="NOT_ANNOTATED_CDS"/>
    <property type="molecule type" value="Genomic_DNA"/>
</dbReference>
<feature type="transmembrane region" description="Helical" evidence="2">
    <location>
        <begin position="449"/>
        <end position="467"/>
    </location>
</feature>
<proteinExistence type="predicted"/>
<dbReference type="Pfam" id="PF03020">
    <property type="entry name" value="LEM"/>
    <property type="match status" value="1"/>
</dbReference>
<evidence type="ECO:0000313" key="4">
    <source>
        <dbReference type="EnsemblMetazoa" id="ACUA026194-PA"/>
    </source>
</evidence>
<feature type="domain" description="LEM" evidence="3">
    <location>
        <begin position="2"/>
        <end position="46"/>
    </location>
</feature>
<accession>A0A182MTY5</accession>
<name>A0A182MTY5_9DIPT</name>
<dbReference type="AlphaFoldDB" id="A0A182MTY5"/>
<reference evidence="5" key="1">
    <citation type="submission" date="2013-09" db="EMBL/GenBank/DDBJ databases">
        <title>The Genome Sequence of Anopheles culicifacies species A.</title>
        <authorList>
            <consortium name="The Broad Institute Genomics Platform"/>
            <person name="Neafsey D.E."/>
            <person name="Besansky N."/>
            <person name="Howell P."/>
            <person name="Walton C."/>
            <person name="Young S.K."/>
            <person name="Zeng Q."/>
            <person name="Gargeya S."/>
            <person name="Fitzgerald M."/>
            <person name="Haas B."/>
            <person name="Abouelleil A."/>
            <person name="Allen A.W."/>
            <person name="Alvarado L."/>
            <person name="Arachchi H.M."/>
            <person name="Berlin A.M."/>
            <person name="Chapman S.B."/>
            <person name="Gainer-Dewar J."/>
            <person name="Goldberg J."/>
            <person name="Griggs A."/>
            <person name="Gujja S."/>
            <person name="Hansen M."/>
            <person name="Howarth C."/>
            <person name="Imamovic A."/>
            <person name="Ireland A."/>
            <person name="Larimer J."/>
            <person name="McCowan C."/>
            <person name="Murphy C."/>
            <person name="Pearson M."/>
            <person name="Poon T.W."/>
            <person name="Priest M."/>
            <person name="Roberts A."/>
            <person name="Saif S."/>
            <person name="Shea T."/>
            <person name="Sisk P."/>
            <person name="Sykes S."/>
            <person name="Wortman J."/>
            <person name="Nusbaum C."/>
            <person name="Birren B."/>
        </authorList>
    </citation>
    <scope>NUCLEOTIDE SEQUENCE [LARGE SCALE GENOMIC DNA]</scope>
    <source>
        <strain evidence="5">A-37</strain>
    </source>
</reference>
<dbReference type="InterPro" id="IPR011015">
    <property type="entry name" value="LEM/LEM-like_dom_sf"/>
</dbReference>
<organism evidence="4 5">
    <name type="scientific">Anopheles culicifacies</name>
    <dbReference type="NCBI Taxonomy" id="139723"/>
    <lineage>
        <taxon>Eukaryota</taxon>
        <taxon>Metazoa</taxon>
        <taxon>Ecdysozoa</taxon>
        <taxon>Arthropoda</taxon>
        <taxon>Hexapoda</taxon>
        <taxon>Insecta</taxon>
        <taxon>Pterygota</taxon>
        <taxon>Neoptera</taxon>
        <taxon>Endopterygota</taxon>
        <taxon>Diptera</taxon>
        <taxon>Nematocera</taxon>
        <taxon>Culicoidea</taxon>
        <taxon>Culicidae</taxon>
        <taxon>Anophelinae</taxon>
        <taxon>Anopheles</taxon>
        <taxon>culicifacies species complex</taxon>
    </lineage>
</organism>
<dbReference type="VEuPathDB" id="VectorBase:ACUA026194"/>
<evidence type="ECO:0000313" key="5">
    <source>
        <dbReference type="Proteomes" id="UP000075883"/>
    </source>
</evidence>
<dbReference type="Gene3D" id="1.10.720.40">
    <property type="match status" value="1"/>
</dbReference>
<evidence type="ECO:0000259" key="3">
    <source>
        <dbReference type="PROSITE" id="PS50954"/>
    </source>
</evidence>
<dbReference type="SUPFAM" id="SSF63451">
    <property type="entry name" value="LEM domain"/>
    <property type="match status" value="1"/>
</dbReference>
<feature type="region of interest" description="Disordered" evidence="1">
    <location>
        <begin position="317"/>
        <end position="340"/>
    </location>
</feature>
<dbReference type="Proteomes" id="UP000075883">
    <property type="component" value="Unassembled WGS sequence"/>
</dbReference>
<keyword evidence="2" id="KW-0472">Membrane</keyword>
<keyword evidence="2" id="KW-0812">Transmembrane</keyword>
<feature type="region of interest" description="Disordered" evidence="1">
    <location>
        <begin position="362"/>
        <end position="426"/>
    </location>
</feature>
<dbReference type="STRING" id="139723.A0A182MTY5"/>
<feature type="compositionally biased region" description="Low complexity" evidence="1">
    <location>
        <begin position="380"/>
        <end position="389"/>
    </location>
</feature>
<reference evidence="4" key="2">
    <citation type="submission" date="2020-05" db="UniProtKB">
        <authorList>
            <consortium name="EnsemblMetazoa"/>
        </authorList>
    </citation>
    <scope>IDENTIFICATION</scope>
    <source>
        <strain evidence="4">A-37</strain>
    </source>
</reference>
<feature type="region of interest" description="Disordered" evidence="1">
    <location>
        <begin position="57"/>
        <end position="155"/>
    </location>
</feature>
<sequence length="468" mass="51318">MGDNFDDMSNDQLRLKLLEFGLANMPVTSTTRKVLIKKLRNHISTNGKRRETISLTKYSSDEDSEPAGSQKAAPKKGSSLSKKELTSRRATIGGAVVATTKPPKPVSSSQPLPKATQALPSASAAALKRRSGRVTPVKDNNAATSAPSQSAPKVPAILEDSDDDMIPLTQLTQQNRKSASPSLSRAEMLTTSYIHQMAIPPSKPSEPIEEEMEVDIPEMGKNFEKEEEDVIVLDDDEDETIAMASMPPPQQPKPPSMKVSHSQTAVQTEMPRITYHSTTTSTMTNQQDKEQKTFAEPAPLSYSSTTEGTFPKPSFYASPSVRSSMSSTVRNEPTKKIDTSESPYLSEFTKRLARLRAEAAEPSIGLGRDSPTRRTMFEGSSSSLRSTYSPRDTYEASSSRYRAGRQTIAPVGGGGGGRRTAAMQSETDIRSNVRQSLLALDRKYSIRNIFYTIIIVLVVIFLFVFFFL</sequence>
<dbReference type="InterPro" id="IPR003887">
    <property type="entry name" value="LEM_dom"/>
</dbReference>
<feature type="compositionally biased region" description="Low complexity" evidence="1">
    <location>
        <begin position="318"/>
        <end position="327"/>
    </location>
</feature>
<keyword evidence="5" id="KW-1185">Reference proteome</keyword>
<keyword evidence="2" id="KW-1133">Transmembrane helix</keyword>
<dbReference type="CDD" id="cd12934">
    <property type="entry name" value="LEM"/>
    <property type="match status" value="1"/>
</dbReference>
<feature type="compositionally biased region" description="Polar residues" evidence="1">
    <location>
        <begin position="141"/>
        <end position="151"/>
    </location>
</feature>
<protein>
    <recommendedName>
        <fullName evidence="3">LEM domain-containing protein</fullName>
    </recommendedName>
</protein>